<dbReference type="Pfam" id="PF06609">
    <property type="entry name" value="TRI12"/>
    <property type="match status" value="1"/>
</dbReference>
<dbReference type="InterPro" id="IPR010573">
    <property type="entry name" value="MFS_Str1/Tri12-like"/>
</dbReference>
<evidence type="ECO:0000313" key="10">
    <source>
        <dbReference type="EMBL" id="CZR56430.1"/>
    </source>
</evidence>
<protein>
    <submittedName>
        <fullName evidence="10">Related to potential drug facilitator PEP5</fullName>
    </submittedName>
</protein>
<dbReference type="GO" id="GO:0022857">
    <property type="term" value="F:transmembrane transporter activity"/>
    <property type="evidence" value="ECO:0007669"/>
    <property type="project" value="InterPro"/>
</dbReference>
<evidence type="ECO:0000256" key="2">
    <source>
        <dbReference type="ARBA" id="ARBA00007520"/>
    </source>
</evidence>
<comment type="similarity">
    <text evidence="2">Belongs to the major facilitator superfamily. TCR/Tet family.</text>
</comment>
<feature type="transmembrane region" description="Helical" evidence="8">
    <location>
        <begin position="386"/>
        <end position="404"/>
    </location>
</feature>
<dbReference type="OrthoDB" id="4139357at2759"/>
<feature type="transmembrane region" description="Helical" evidence="8">
    <location>
        <begin position="47"/>
        <end position="71"/>
    </location>
</feature>
<keyword evidence="6 8" id="KW-0472">Membrane</keyword>
<feature type="transmembrane region" description="Helical" evidence="8">
    <location>
        <begin position="249"/>
        <end position="267"/>
    </location>
</feature>
<organism evidence="10 11">
    <name type="scientific">Phialocephala subalpina</name>
    <dbReference type="NCBI Taxonomy" id="576137"/>
    <lineage>
        <taxon>Eukaryota</taxon>
        <taxon>Fungi</taxon>
        <taxon>Dikarya</taxon>
        <taxon>Ascomycota</taxon>
        <taxon>Pezizomycotina</taxon>
        <taxon>Leotiomycetes</taxon>
        <taxon>Helotiales</taxon>
        <taxon>Mollisiaceae</taxon>
        <taxon>Phialocephala</taxon>
        <taxon>Phialocephala fortinii species complex</taxon>
    </lineage>
</organism>
<feature type="transmembrane region" description="Helical" evidence="8">
    <location>
        <begin position="207"/>
        <end position="228"/>
    </location>
</feature>
<keyword evidence="3" id="KW-0813">Transport</keyword>
<dbReference type="InterPro" id="IPR005829">
    <property type="entry name" value="Sugar_transporter_CS"/>
</dbReference>
<evidence type="ECO:0000259" key="9">
    <source>
        <dbReference type="PROSITE" id="PS50850"/>
    </source>
</evidence>
<feature type="compositionally biased region" description="Basic and acidic residues" evidence="7">
    <location>
        <begin position="598"/>
        <end position="623"/>
    </location>
</feature>
<keyword evidence="4 8" id="KW-0812">Transmembrane</keyword>
<sequence>MKDTEAHKHAVEHEIDLAHTEHREIPLGYEDPHKAALEDNPEHAEKLTLSVILSALFLGTSFTGPIIFGFILATPILVQLSEKLGGAKIDFWIPSGWGAAAAVGFSIAGRISDIFGRRYVILFGQFLTIIGGIIAGSAQTMNQLIAGEVILGASIGTVSVAYAGISEILPNKYRGMGLAWTEFNLSSWSIPGTLLANLMVSNATWRIMFYIAIGFGVFSFVGTFFVYFPPSHPRPDGKTRWQEFKELDFIGAILFVTGLIVFLFGLNSGGNTYAWSAAGTIAPLVLGLIVFLGAFAYDFTIAKDPLFPWYLFRSFREFSSLIVLVTVAGMVFFAASALNAQTILYLHSSDPIKIGIYSLPSGSGQLLGGVIIPALVHYIKHVQLQLTFANFMQTLFFGLAALITPTNLGWLMAVQFLAMLPFGWITLNCYTTASLHVPQRDLGVAIGLIGTFRSVGGSIGSVIFSSIFSQTATKQVSTRIIKTLGSNNVSLNSTASAGFVEAVRLTLLGVPGQAASFPTVSADVFAKCVTAARYGYAYGFRITWLASIPFGIIAVLCAMSVRDPSKYFTNHVEVHLEREIGGKNRGLVKKVDEEGDQGVEHHEKVEENRHEIQNDMEKGSEAT</sequence>
<feature type="transmembrane region" description="Helical" evidence="8">
    <location>
        <begin position="120"/>
        <end position="138"/>
    </location>
</feature>
<evidence type="ECO:0000313" key="11">
    <source>
        <dbReference type="Proteomes" id="UP000184330"/>
    </source>
</evidence>
<feature type="transmembrane region" description="Helical" evidence="8">
    <location>
        <begin position="144"/>
        <end position="165"/>
    </location>
</feature>
<feature type="domain" description="Major facilitator superfamily (MFS) profile" evidence="9">
    <location>
        <begin position="47"/>
        <end position="514"/>
    </location>
</feature>
<feature type="transmembrane region" description="Helical" evidence="8">
    <location>
        <begin position="542"/>
        <end position="561"/>
    </location>
</feature>
<feature type="region of interest" description="Disordered" evidence="7">
    <location>
        <begin position="592"/>
        <end position="623"/>
    </location>
</feature>
<dbReference type="PANTHER" id="PTHR23501:SF102">
    <property type="entry name" value="DRUG TRANSPORTER, PUTATIVE (AFU_ORTHOLOGUE AFUA_3G08530)-RELATED"/>
    <property type="match status" value="1"/>
</dbReference>
<name>A0A1L7WUL9_9HELO</name>
<evidence type="ECO:0000256" key="4">
    <source>
        <dbReference type="ARBA" id="ARBA00022692"/>
    </source>
</evidence>
<dbReference type="InterPro" id="IPR020846">
    <property type="entry name" value="MFS_dom"/>
</dbReference>
<feature type="transmembrane region" description="Helical" evidence="8">
    <location>
        <begin position="442"/>
        <end position="468"/>
    </location>
</feature>
<feature type="transmembrane region" description="Helical" evidence="8">
    <location>
        <begin position="273"/>
        <end position="297"/>
    </location>
</feature>
<dbReference type="AlphaFoldDB" id="A0A1L7WUL9"/>
<proteinExistence type="inferred from homology"/>
<keyword evidence="5 8" id="KW-1133">Transmembrane helix</keyword>
<dbReference type="Gene3D" id="1.20.1250.20">
    <property type="entry name" value="MFS general substrate transporter like domains"/>
    <property type="match status" value="2"/>
</dbReference>
<reference evidence="10 11" key="1">
    <citation type="submission" date="2016-03" db="EMBL/GenBank/DDBJ databases">
        <authorList>
            <person name="Ploux O."/>
        </authorList>
    </citation>
    <scope>NUCLEOTIDE SEQUENCE [LARGE SCALE GENOMIC DNA]</scope>
    <source>
        <strain evidence="10 11">UAMH 11012</strain>
    </source>
</reference>
<dbReference type="GO" id="GO:0005886">
    <property type="term" value="C:plasma membrane"/>
    <property type="evidence" value="ECO:0007669"/>
    <property type="project" value="TreeGrafter"/>
</dbReference>
<evidence type="ECO:0000256" key="5">
    <source>
        <dbReference type="ARBA" id="ARBA00022989"/>
    </source>
</evidence>
<dbReference type="PROSITE" id="PS00216">
    <property type="entry name" value="SUGAR_TRANSPORT_1"/>
    <property type="match status" value="1"/>
</dbReference>
<keyword evidence="11" id="KW-1185">Reference proteome</keyword>
<dbReference type="InterPro" id="IPR036259">
    <property type="entry name" value="MFS_trans_sf"/>
</dbReference>
<feature type="transmembrane region" description="Helical" evidence="8">
    <location>
        <begin position="91"/>
        <end position="108"/>
    </location>
</feature>
<evidence type="ECO:0000256" key="1">
    <source>
        <dbReference type="ARBA" id="ARBA00004141"/>
    </source>
</evidence>
<dbReference type="SUPFAM" id="SSF103473">
    <property type="entry name" value="MFS general substrate transporter"/>
    <property type="match status" value="1"/>
</dbReference>
<dbReference type="Proteomes" id="UP000184330">
    <property type="component" value="Unassembled WGS sequence"/>
</dbReference>
<feature type="transmembrane region" description="Helical" evidence="8">
    <location>
        <begin position="318"/>
        <end position="338"/>
    </location>
</feature>
<feature type="transmembrane region" description="Helical" evidence="8">
    <location>
        <begin position="410"/>
        <end position="430"/>
    </location>
</feature>
<evidence type="ECO:0000256" key="6">
    <source>
        <dbReference type="ARBA" id="ARBA00023136"/>
    </source>
</evidence>
<comment type="subcellular location">
    <subcellularLocation>
        <location evidence="1">Membrane</location>
        <topology evidence="1">Multi-pass membrane protein</topology>
    </subcellularLocation>
</comment>
<dbReference type="PROSITE" id="PS50850">
    <property type="entry name" value="MFS"/>
    <property type="match status" value="1"/>
</dbReference>
<accession>A0A1L7WUL9</accession>
<evidence type="ECO:0000256" key="7">
    <source>
        <dbReference type="SAM" id="MobiDB-lite"/>
    </source>
</evidence>
<evidence type="ECO:0000256" key="3">
    <source>
        <dbReference type="ARBA" id="ARBA00022448"/>
    </source>
</evidence>
<feature type="transmembrane region" description="Helical" evidence="8">
    <location>
        <begin position="358"/>
        <end position="379"/>
    </location>
</feature>
<dbReference type="EMBL" id="FJOG01000008">
    <property type="protein sequence ID" value="CZR56430.1"/>
    <property type="molecule type" value="Genomic_DNA"/>
</dbReference>
<evidence type="ECO:0000256" key="8">
    <source>
        <dbReference type="SAM" id="Phobius"/>
    </source>
</evidence>
<gene>
    <name evidence="10" type="ORF">PAC_06318</name>
</gene>
<dbReference type="PANTHER" id="PTHR23501">
    <property type="entry name" value="MAJOR FACILITATOR SUPERFAMILY"/>
    <property type="match status" value="1"/>
</dbReference>